<evidence type="ECO:0000313" key="3">
    <source>
        <dbReference type="Proteomes" id="UP001420932"/>
    </source>
</evidence>
<dbReference type="EMBL" id="JBBNAF010000009">
    <property type="protein sequence ID" value="KAK9114263.1"/>
    <property type="molecule type" value="Genomic_DNA"/>
</dbReference>
<feature type="region of interest" description="Disordered" evidence="1">
    <location>
        <begin position="1"/>
        <end position="51"/>
    </location>
</feature>
<protein>
    <submittedName>
        <fullName evidence="2">Uncharacterized protein</fullName>
    </submittedName>
</protein>
<dbReference type="Proteomes" id="UP001420932">
    <property type="component" value="Unassembled WGS sequence"/>
</dbReference>
<feature type="compositionally biased region" description="Basic and acidic residues" evidence="1">
    <location>
        <begin position="36"/>
        <end position="46"/>
    </location>
</feature>
<gene>
    <name evidence="2" type="ORF">Syun_021060</name>
</gene>
<dbReference type="AlphaFoldDB" id="A0AAP0NPF9"/>
<evidence type="ECO:0000313" key="2">
    <source>
        <dbReference type="EMBL" id="KAK9114263.1"/>
    </source>
</evidence>
<proteinExistence type="predicted"/>
<evidence type="ECO:0000256" key="1">
    <source>
        <dbReference type="SAM" id="MobiDB-lite"/>
    </source>
</evidence>
<organism evidence="2 3">
    <name type="scientific">Stephania yunnanensis</name>
    <dbReference type="NCBI Taxonomy" id="152371"/>
    <lineage>
        <taxon>Eukaryota</taxon>
        <taxon>Viridiplantae</taxon>
        <taxon>Streptophyta</taxon>
        <taxon>Embryophyta</taxon>
        <taxon>Tracheophyta</taxon>
        <taxon>Spermatophyta</taxon>
        <taxon>Magnoliopsida</taxon>
        <taxon>Ranunculales</taxon>
        <taxon>Menispermaceae</taxon>
        <taxon>Menispermoideae</taxon>
        <taxon>Cissampelideae</taxon>
        <taxon>Stephania</taxon>
    </lineage>
</organism>
<sequence length="66" mass="7653">MKNEKKKEGRKIERERKWETRRGARDHQIAYASIDSSKDGTGEDVKKKKTRCKGFSRGRFSTLGHG</sequence>
<feature type="compositionally biased region" description="Basic and acidic residues" evidence="1">
    <location>
        <begin position="1"/>
        <end position="28"/>
    </location>
</feature>
<comment type="caution">
    <text evidence="2">The sequence shown here is derived from an EMBL/GenBank/DDBJ whole genome shotgun (WGS) entry which is preliminary data.</text>
</comment>
<reference evidence="2 3" key="1">
    <citation type="submission" date="2024-01" db="EMBL/GenBank/DDBJ databases">
        <title>Genome assemblies of Stephania.</title>
        <authorList>
            <person name="Yang L."/>
        </authorList>
    </citation>
    <scope>NUCLEOTIDE SEQUENCE [LARGE SCALE GENOMIC DNA]</scope>
    <source>
        <strain evidence="2">YNDBR</strain>
        <tissue evidence="2">Leaf</tissue>
    </source>
</reference>
<accession>A0AAP0NPF9</accession>
<name>A0AAP0NPF9_9MAGN</name>
<keyword evidence="3" id="KW-1185">Reference proteome</keyword>